<dbReference type="Pfam" id="PF13561">
    <property type="entry name" value="adh_short_C2"/>
    <property type="match status" value="1"/>
</dbReference>
<dbReference type="HOGENOM" id="CLU_010194_1_0_9"/>
<dbReference type="PANTHER" id="PTHR24321:SF8">
    <property type="entry name" value="ESTRADIOL 17-BETA-DEHYDROGENASE 8-RELATED"/>
    <property type="match status" value="1"/>
</dbReference>
<evidence type="ECO:0000313" key="3">
    <source>
        <dbReference type="EMBL" id="ACI17588.1"/>
    </source>
</evidence>
<dbReference type="GO" id="GO:0004316">
    <property type="term" value="F:3-oxoacyl-[acyl-carrier-protein] reductase (NADPH) activity"/>
    <property type="evidence" value="ECO:0007669"/>
    <property type="project" value="UniProtKB-EC"/>
</dbReference>
<dbReference type="KEGG" id="cpo:COPRO5265_1582"/>
<name>B5Y6F9_COPPD</name>
<dbReference type="EC" id="1.1.1.100" evidence="3"/>
<dbReference type="InterPro" id="IPR036291">
    <property type="entry name" value="NAD(P)-bd_dom_sf"/>
</dbReference>
<dbReference type="PRINTS" id="PR00081">
    <property type="entry name" value="GDHRDH"/>
</dbReference>
<dbReference type="SUPFAM" id="SSF51735">
    <property type="entry name" value="NAD(P)-binding Rossmann-fold domains"/>
    <property type="match status" value="1"/>
</dbReference>
<keyword evidence="2 3" id="KW-0560">Oxidoreductase</keyword>
<dbReference type="STRING" id="309798.COPRO5265_1582"/>
<dbReference type="eggNOG" id="COG1028">
    <property type="taxonomic scope" value="Bacteria"/>
</dbReference>
<dbReference type="RefSeq" id="WP_012544240.1">
    <property type="nucleotide sequence ID" value="NC_011295.1"/>
</dbReference>
<comment type="similarity">
    <text evidence="1">Belongs to the short-chain dehydrogenases/reductases (SDR) family.</text>
</comment>
<gene>
    <name evidence="3" type="primary">fabG3</name>
    <name evidence="3" type="ordered locus">COPRO5265_1582</name>
</gene>
<dbReference type="NCBIfam" id="NF005559">
    <property type="entry name" value="PRK07231.1"/>
    <property type="match status" value="1"/>
</dbReference>
<dbReference type="InterPro" id="IPR020904">
    <property type="entry name" value="Sc_DH/Rdtase_CS"/>
</dbReference>
<dbReference type="FunFam" id="3.40.50.720:FF:000084">
    <property type="entry name" value="Short-chain dehydrogenase reductase"/>
    <property type="match status" value="1"/>
</dbReference>
<keyword evidence="4" id="KW-1185">Reference proteome</keyword>
<sequence>MDGKLYGKVVVITGAGSGMGRAASIIFAQEGAKVVAVDYVGETAEETVRMVNEKGGEAIAVKADVSHWDDVNKAVEAAVEHYGKLDIMVNNAGVFDGFKPCLESDEALWERIININLKGVFYGCKRAIQQFLSQGNGGVIVNTASVAGLGAMAGGTAYTASKHGVVGLTKQIACEYASQGIRVNAVCPGGIVTGMTRDLMSDPQTDQLIKQTTPLGRWGEPEEIAEAILFLASDASSYITGEALRVDGGWRAK</sequence>
<dbReference type="Proteomes" id="UP000001732">
    <property type="component" value="Chromosome"/>
</dbReference>
<dbReference type="PANTHER" id="PTHR24321">
    <property type="entry name" value="DEHYDROGENASES, SHORT CHAIN"/>
    <property type="match status" value="1"/>
</dbReference>
<dbReference type="Gene3D" id="3.40.50.720">
    <property type="entry name" value="NAD(P)-binding Rossmann-like Domain"/>
    <property type="match status" value="1"/>
</dbReference>
<reference evidence="4" key="1">
    <citation type="submission" date="2008-08" db="EMBL/GenBank/DDBJ databases">
        <title>The complete genome sequence of Coprothermobacter proteolyticus strain ATCC 5245 / DSM 5265 / BT.</title>
        <authorList>
            <person name="Dodson R.J."/>
            <person name="Durkin A.S."/>
            <person name="Wu M."/>
            <person name="Eisen J."/>
            <person name="Sutton G."/>
        </authorList>
    </citation>
    <scope>NUCLEOTIDE SEQUENCE [LARGE SCALE GENOMIC DNA]</scope>
    <source>
        <strain evidence="4">ATCC 35245 / DSM 5265 / OCM 4 / BT</strain>
    </source>
</reference>
<organism evidence="3 4">
    <name type="scientific">Coprothermobacter proteolyticus (strain ATCC 35245 / DSM 5265 / OCM 4 / BT)</name>
    <dbReference type="NCBI Taxonomy" id="309798"/>
    <lineage>
        <taxon>Bacteria</taxon>
        <taxon>Pseudomonadati</taxon>
        <taxon>Coprothermobacterota</taxon>
        <taxon>Coprothermobacteria</taxon>
        <taxon>Coprothermobacterales</taxon>
        <taxon>Coprothermobacteraceae</taxon>
        <taxon>Coprothermobacter</taxon>
    </lineage>
</organism>
<dbReference type="PRINTS" id="PR00080">
    <property type="entry name" value="SDRFAMILY"/>
</dbReference>
<proteinExistence type="inferred from homology"/>
<dbReference type="PROSITE" id="PS00061">
    <property type="entry name" value="ADH_SHORT"/>
    <property type="match status" value="1"/>
</dbReference>
<evidence type="ECO:0000256" key="2">
    <source>
        <dbReference type="ARBA" id="ARBA00023002"/>
    </source>
</evidence>
<evidence type="ECO:0000256" key="1">
    <source>
        <dbReference type="ARBA" id="ARBA00006484"/>
    </source>
</evidence>
<reference evidence="3 4" key="2">
    <citation type="journal article" date="2014" name="Genome Announc.">
        <title>Complete Genome Sequence of Coprothermobacter proteolyticus DSM 5265.</title>
        <authorList>
            <person name="Alexiev A."/>
            <person name="Coil D.A."/>
            <person name="Badger J.H."/>
            <person name="Enticknap J."/>
            <person name="Ward N."/>
            <person name="Robb F.T."/>
            <person name="Eisen J.A."/>
        </authorList>
    </citation>
    <scope>NUCLEOTIDE SEQUENCE [LARGE SCALE GENOMIC DNA]</scope>
    <source>
        <strain evidence="4">ATCC 35245 / DSM 5265 / OCM 4 / BT</strain>
    </source>
</reference>
<dbReference type="InterPro" id="IPR002347">
    <property type="entry name" value="SDR_fam"/>
</dbReference>
<evidence type="ECO:0000313" key="4">
    <source>
        <dbReference type="Proteomes" id="UP000001732"/>
    </source>
</evidence>
<protein>
    <submittedName>
        <fullName evidence="3">3-oxoacyl-(Acyl-carrier-protein) reductase</fullName>
        <ecNumber evidence="3">1.1.1.100</ecNumber>
    </submittedName>
</protein>
<dbReference type="CDD" id="cd05233">
    <property type="entry name" value="SDR_c"/>
    <property type="match status" value="1"/>
</dbReference>
<dbReference type="OrthoDB" id="9792355at2"/>
<accession>B5Y6F9</accession>
<dbReference type="EMBL" id="CP001145">
    <property type="protein sequence ID" value="ACI17588.1"/>
    <property type="molecule type" value="Genomic_DNA"/>
</dbReference>
<dbReference type="AlphaFoldDB" id="B5Y6F9"/>